<evidence type="ECO:0000256" key="1">
    <source>
        <dbReference type="SAM" id="MobiDB-lite"/>
    </source>
</evidence>
<evidence type="ECO:0000313" key="2">
    <source>
        <dbReference type="EMBL" id="GMF19095.1"/>
    </source>
</evidence>
<organism evidence="2 3">
    <name type="scientific">Phytophthora fragariaefolia</name>
    <dbReference type="NCBI Taxonomy" id="1490495"/>
    <lineage>
        <taxon>Eukaryota</taxon>
        <taxon>Sar</taxon>
        <taxon>Stramenopiles</taxon>
        <taxon>Oomycota</taxon>
        <taxon>Peronosporomycetes</taxon>
        <taxon>Peronosporales</taxon>
        <taxon>Peronosporaceae</taxon>
        <taxon>Phytophthora</taxon>
    </lineage>
</organism>
<keyword evidence="3" id="KW-1185">Reference proteome</keyword>
<name>A0A9W6TTT4_9STRA</name>
<comment type="caution">
    <text evidence="2">The sequence shown here is derived from an EMBL/GenBank/DDBJ whole genome shotgun (WGS) entry which is preliminary data.</text>
</comment>
<gene>
    <name evidence="2" type="ORF">Pfra01_000188500</name>
</gene>
<dbReference type="Proteomes" id="UP001165121">
    <property type="component" value="Unassembled WGS sequence"/>
</dbReference>
<evidence type="ECO:0000313" key="3">
    <source>
        <dbReference type="Proteomes" id="UP001165121"/>
    </source>
</evidence>
<accession>A0A9W6TTT4</accession>
<reference evidence="2" key="1">
    <citation type="submission" date="2023-04" db="EMBL/GenBank/DDBJ databases">
        <title>Phytophthora fragariaefolia NBRC 109709.</title>
        <authorList>
            <person name="Ichikawa N."/>
            <person name="Sato H."/>
            <person name="Tonouchi N."/>
        </authorList>
    </citation>
    <scope>NUCLEOTIDE SEQUENCE</scope>
    <source>
        <strain evidence="2">NBRC 109709</strain>
    </source>
</reference>
<dbReference type="EMBL" id="BSXT01000146">
    <property type="protein sequence ID" value="GMF19095.1"/>
    <property type="molecule type" value="Genomic_DNA"/>
</dbReference>
<sequence length="206" mass="23413">MELPFSSLDYSTLDTKKRQHEDVCISRDPSQPQVKRRRRSTKASYGAAHDIRMLRAEVLYLEEELRGQRLKWAKHLPEQRTFLSAVHTAHEKYKTDLSMTLNNSLKDMLVQQQFIFATLQSSIFHSPLFSSGEETLRALHFDTQLGCDPEGRIAALKTHKQRSLEILPSFLRQITRKAVDKTCAANGNTAASKSVLPISRVDVTGC</sequence>
<protein>
    <submittedName>
        <fullName evidence="2">Unnamed protein product</fullName>
    </submittedName>
</protein>
<feature type="region of interest" description="Disordered" evidence="1">
    <location>
        <begin position="19"/>
        <end position="42"/>
    </location>
</feature>
<proteinExistence type="predicted"/>
<dbReference type="AlphaFoldDB" id="A0A9W6TTT4"/>